<reference evidence="3" key="1">
    <citation type="journal article" date="2019" name="Int. J. Syst. Evol. Microbiol.">
        <title>The Global Catalogue of Microorganisms (GCM) 10K type strain sequencing project: providing services to taxonomists for standard genome sequencing and annotation.</title>
        <authorList>
            <consortium name="The Broad Institute Genomics Platform"/>
            <consortium name="The Broad Institute Genome Sequencing Center for Infectious Disease"/>
            <person name="Wu L."/>
            <person name="Ma J."/>
        </authorList>
    </citation>
    <scope>NUCLEOTIDE SEQUENCE [LARGE SCALE GENOMIC DNA]</scope>
    <source>
        <strain evidence="3">NBRC 103632</strain>
    </source>
</reference>
<keyword evidence="1" id="KW-0732">Signal</keyword>
<name>A0AA37TAW4_9HYPH</name>
<feature type="signal peptide" evidence="1">
    <location>
        <begin position="1"/>
        <end position="25"/>
    </location>
</feature>
<accession>A0AA37TAW4</accession>
<proteinExistence type="predicted"/>
<comment type="caution">
    <text evidence="2">The sequence shown here is derived from an EMBL/GenBank/DDBJ whole genome shotgun (WGS) entry which is preliminary data.</text>
</comment>
<feature type="chain" id="PRO_5041362720" evidence="1">
    <location>
        <begin position="26"/>
        <end position="69"/>
    </location>
</feature>
<protein>
    <submittedName>
        <fullName evidence="2">Uncharacterized protein</fullName>
    </submittedName>
</protein>
<dbReference type="AlphaFoldDB" id="A0AA37TAW4"/>
<keyword evidence="3" id="KW-1185">Reference proteome</keyword>
<evidence type="ECO:0000256" key="1">
    <source>
        <dbReference type="SAM" id="SignalP"/>
    </source>
</evidence>
<evidence type="ECO:0000313" key="3">
    <source>
        <dbReference type="Proteomes" id="UP001157440"/>
    </source>
</evidence>
<dbReference type="Proteomes" id="UP001157440">
    <property type="component" value="Unassembled WGS sequence"/>
</dbReference>
<dbReference type="EMBL" id="BSPL01000013">
    <property type="protein sequence ID" value="GLS70109.1"/>
    <property type="molecule type" value="Genomic_DNA"/>
</dbReference>
<gene>
    <name evidence="2" type="ORF">GCM10007890_21220</name>
</gene>
<organism evidence="2 3">
    <name type="scientific">Methylobacterium tardum</name>
    <dbReference type="NCBI Taxonomy" id="374432"/>
    <lineage>
        <taxon>Bacteria</taxon>
        <taxon>Pseudomonadati</taxon>
        <taxon>Pseudomonadota</taxon>
        <taxon>Alphaproteobacteria</taxon>
        <taxon>Hyphomicrobiales</taxon>
        <taxon>Methylobacteriaceae</taxon>
        <taxon>Methylobacterium</taxon>
    </lineage>
</organism>
<evidence type="ECO:0000313" key="2">
    <source>
        <dbReference type="EMBL" id="GLS70109.1"/>
    </source>
</evidence>
<sequence length="69" mass="7162">MSKSAVSLVGAVLIAFALSGVSASAQVQQEAFSYPVGLDPYGENLLALRSLPSGTQGVRLAREDPERAN</sequence>